<proteinExistence type="predicted"/>
<dbReference type="AlphaFoldDB" id="A0A975YM67"/>
<dbReference type="KEGG" id="vos:KNV97_02170"/>
<evidence type="ECO:0000313" key="3">
    <source>
        <dbReference type="Proteomes" id="UP000694232"/>
    </source>
</evidence>
<sequence length="61" mass="6567">MKSVVGEIARTPVKALLSVSQSQPALQGRRLLLLSAQVRIGLAGIVLTALWLSIYWAVLLP</sequence>
<reference evidence="2" key="1">
    <citation type="submission" date="2021-06" db="EMBL/GenBank/DDBJ databases">
        <title>Vibrio nov. sp., novel gut bacterium isolated from Yellow Sea oyster.</title>
        <authorList>
            <person name="Muhammad N."/>
            <person name="Nguyen T.H."/>
            <person name="Lee Y.-J."/>
            <person name="Ko J."/>
            <person name="Kim S.-G."/>
        </authorList>
    </citation>
    <scope>NUCLEOTIDE SEQUENCE</scope>
    <source>
        <strain evidence="2">OG9-811</strain>
    </source>
</reference>
<feature type="transmembrane region" description="Helical" evidence="1">
    <location>
        <begin position="38"/>
        <end position="58"/>
    </location>
</feature>
<organism evidence="2 3">
    <name type="scientific">Vibrio ostreae</name>
    <dbReference type="NCBI Taxonomy" id="2841925"/>
    <lineage>
        <taxon>Bacteria</taxon>
        <taxon>Pseudomonadati</taxon>
        <taxon>Pseudomonadota</taxon>
        <taxon>Gammaproteobacteria</taxon>
        <taxon>Vibrionales</taxon>
        <taxon>Vibrionaceae</taxon>
        <taxon>Vibrio</taxon>
    </lineage>
</organism>
<keyword evidence="3" id="KW-1185">Reference proteome</keyword>
<keyword evidence="1" id="KW-0472">Membrane</keyword>
<dbReference type="Proteomes" id="UP000694232">
    <property type="component" value="Chromosome 2"/>
</dbReference>
<evidence type="ECO:0000313" key="2">
    <source>
        <dbReference type="EMBL" id="QXO16339.1"/>
    </source>
</evidence>
<keyword evidence="1" id="KW-0812">Transmembrane</keyword>
<dbReference type="RefSeq" id="WP_218562011.1">
    <property type="nucleotide sequence ID" value="NZ_CP076642.1"/>
</dbReference>
<protein>
    <submittedName>
        <fullName evidence="2">Uncharacterized protein</fullName>
    </submittedName>
</protein>
<keyword evidence="1" id="KW-1133">Transmembrane helix</keyword>
<name>A0A975YM67_9VIBR</name>
<accession>A0A975YM67</accession>
<gene>
    <name evidence="2" type="ORF">KNV97_02170</name>
</gene>
<dbReference type="EMBL" id="CP076642">
    <property type="protein sequence ID" value="QXO16339.1"/>
    <property type="molecule type" value="Genomic_DNA"/>
</dbReference>
<evidence type="ECO:0000256" key="1">
    <source>
        <dbReference type="SAM" id="Phobius"/>
    </source>
</evidence>